<dbReference type="OrthoDB" id="373888at2157"/>
<protein>
    <submittedName>
        <fullName evidence="2">Uncharacterized protein</fullName>
    </submittedName>
</protein>
<evidence type="ECO:0000313" key="3">
    <source>
        <dbReference type="Proteomes" id="UP000823588"/>
    </source>
</evidence>
<organism evidence="2 3">
    <name type="scientific">Halorubrum alkaliphilum</name>
    <dbReference type="NCBI Taxonomy" id="261290"/>
    <lineage>
        <taxon>Archaea</taxon>
        <taxon>Methanobacteriati</taxon>
        <taxon>Methanobacteriota</taxon>
        <taxon>Stenosarchaea group</taxon>
        <taxon>Halobacteria</taxon>
        <taxon>Halobacteriales</taxon>
        <taxon>Haloferacaceae</taxon>
        <taxon>Halorubrum</taxon>
    </lineage>
</organism>
<dbReference type="EMBL" id="JAGGKQ010000027">
    <property type="protein sequence ID" value="MBP1923671.1"/>
    <property type="molecule type" value="Genomic_DNA"/>
</dbReference>
<evidence type="ECO:0000256" key="1">
    <source>
        <dbReference type="SAM" id="MobiDB-lite"/>
    </source>
</evidence>
<gene>
    <name evidence="2" type="ORF">J2751_002716</name>
</gene>
<dbReference type="RefSeq" id="WP_209486685.1">
    <property type="nucleotide sequence ID" value="NZ_JAGGKQ010000027.1"/>
</dbReference>
<reference evidence="2" key="1">
    <citation type="submission" date="2021-03" db="EMBL/GenBank/DDBJ databases">
        <title>Genomic Encyclopedia of Type Strains, Phase IV (KMG-IV): sequencing the most valuable type-strain genomes for metagenomic binning, comparative biology and taxonomic classification.</title>
        <authorList>
            <person name="Goeker M."/>
        </authorList>
    </citation>
    <scope>NUCLEOTIDE SEQUENCE</scope>
    <source>
        <strain evidence="2">DSM 23564</strain>
    </source>
</reference>
<dbReference type="Proteomes" id="UP000823588">
    <property type="component" value="Unassembled WGS sequence"/>
</dbReference>
<feature type="region of interest" description="Disordered" evidence="1">
    <location>
        <begin position="283"/>
        <end position="308"/>
    </location>
</feature>
<dbReference type="AlphaFoldDB" id="A0A8T4GJV4"/>
<accession>A0A8T4GJV4</accession>
<proteinExistence type="predicted"/>
<evidence type="ECO:0000313" key="2">
    <source>
        <dbReference type="EMBL" id="MBP1923671.1"/>
    </source>
</evidence>
<comment type="caution">
    <text evidence="2">The sequence shown here is derived from an EMBL/GenBank/DDBJ whole genome shotgun (WGS) entry which is preliminary data.</text>
</comment>
<keyword evidence="3" id="KW-1185">Reference proteome</keyword>
<name>A0A8T4GJV4_9EURY</name>
<sequence>MNSLSQHIADDDDRTRIASRSDIDVFVPKLDDSRYVSDLAGDYWPYRSVTLEQACELPKAVERTRRRTQTLRLVDNRPPGSNFPLDLFETANNAHVDEVLPASYTGTARDAIADAVRLYSNYDFQTEPTLIIPVVPPFEMTGACIKHLLYETDRPSGLKSINNPTDFAIRGLSSRTQSYEQFKEILMTIESVLEGGVNVNIHAPHVSVDLIRIVRNHSGLINSVTLPHDAAGLATTESTSYLSAKGAENLTADSCPLVQLAGELSLLTSDLIDDDRVAAALAESSIPDLAPETPKPDATGVERQSTFS</sequence>